<dbReference type="AlphaFoldDB" id="A0A9I9E7X4"/>
<feature type="region of interest" description="Disordered" evidence="1">
    <location>
        <begin position="1"/>
        <end position="34"/>
    </location>
</feature>
<dbReference type="EnsemblPlants" id="MELO3C029923.2.1">
    <property type="protein sequence ID" value="MELO3C029923.2.1"/>
    <property type="gene ID" value="MELO3C029923.2"/>
</dbReference>
<reference evidence="2" key="1">
    <citation type="submission" date="2023-03" db="UniProtKB">
        <authorList>
            <consortium name="EnsemblPlants"/>
        </authorList>
    </citation>
    <scope>IDENTIFICATION</scope>
</reference>
<name>A0A9I9E7X4_CUCME</name>
<organism evidence="2">
    <name type="scientific">Cucumis melo</name>
    <name type="common">Muskmelon</name>
    <dbReference type="NCBI Taxonomy" id="3656"/>
    <lineage>
        <taxon>Eukaryota</taxon>
        <taxon>Viridiplantae</taxon>
        <taxon>Streptophyta</taxon>
        <taxon>Embryophyta</taxon>
        <taxon>Tracheophyta</taxon>
        <taxon>Spermatophyta</taxon>
        <taxon>Magnoliopsida</taxon>
        <taxon>eudicotyledons</taxon>
        <taxon>Gunneridae</taxon>
        <taxon>Pentapetalae</taxon>
        <taxon>rosids</taxon>
        <taxon>fabids</taxon>
        <taxon>Cucurbitales</taxon>
        <taxon>Cucurbitaceae</taxon>
        <taxon>Benincaseae</taxon>
        <taxon>Cucumis</taxon>
    </lineage>
</organism>
<evidence type="ECO:0000313" key="2">
    <source>
        <dbReference type="EnsemblPlants" id="MELO3C029923.2.1"/>
    </source>
</evidence>
<accession>A0A9I9E7X4</accession>
<sequence>MEQSSNKATIELEDGTSISTTTNIIDFGGKEAAT</sequence>
<dbReference type="Gramene" id="MELO3C029923.2.1">
    <property type="protein sequence ID" value="MELO3C029923.2.1"/>
    <property type="gene ID" value="MELO3C029923.2"/>
</dbReference>
<proteinExistence type="predicted"/>
<evidence type="ECO:0000256" key="1">
    <source>
        <dbReference type="SAM" id="MobiDB-lite"/>
    </source>
</evidence>
<protein>
    <submittedName>
        <fullName evidence="2">Uncharacterized protein</fullName>
    </submittedName>
</protein>